<dbReference type="InterPro" id="IPR010982">
    <property type="entry name" value="Lambda_DNA-bd_dom_sf"/>
</dbReference>
<dbReference type="Pfam" id="PF01381">
    <property type="entry name" value="HTH_3"/>
    <property type="match status" value="1"/>
</dbReference>
<dbReference type="Gene3D" id="1.10.260.40">
    <property type="entry name" value="lambda repressor-like DNA-binding domains"/>
    <property type="match status" value="1"/>
</dbReference>
<proteinExistence type="predicted"/>
<dbReference type="EMBL" id="BK015863">
    <property type="protein sequence ID" value="DAD70309.1"/>
    <property type="molecule type" value="Genomic_DNA"/>
</dbReference>
<organism evidence="2">
    <name type="scientific">Siphoviridae sp. ctVsq1</name>
    <dbReference type="NCBI Taxonomy" id="2827577"/>
    <lineage>
        <taxon>Viruses</taxon>
        <taxon>Duplodnaviria</taxon>
        <taxon>Heunggongvirae</taxon>
        <taxon>Uroviricota</taxon>
        <taxon>Caudoviricetes</taxon>
    </lineage>
</organism>
<reference evidence="2" key="1">
    <citation type="journal article" date="2021" name="Proc. Natl. Acad. Sci. U.S.A.">
        <title>A Catalog of Tens of Thousands of Viruses from Human Metagenomes Reveals Hidden Associations with Chronic Diseases.</title>
        <authorList>
            <person name="Tisza M.J."/>
            <person name="Buck C.B."/>
        </authorList>
    </citation>
    <scope>NUCLEOTIDE SEQUENCE</scope>
    <source>
        <strain evidence="2">CtVsq1</strain>
    </source>
</reference>
<evidence type="ECO:0000259" key="1">
    <source>
        <dbReference type="PROSITE" id="PS50943"/>
    </source>
</evidence>
<feature type="domain" description="HTH cro/C1-type" evidence="1">
    <location>
        <begin position="18"/>
        <end position="72"/>
    </location>
</feature>
<dbReference type="SUPFAM" id="SSF47413">
    <property type="entry name" value="lambda repressor-like DNA-binding domains"/>
    <property type="match status" value="1"/>
</dbReference>
<name>A0A8S5LJM4_9CAUD</name>
<sequence>MELINYDNDQRQRFPENLRRFRTKKGLSMNKLSQQLGWAHNTIASWELGERMPSQYAVKDLCVFFGVTETDLFGSPVKLRTFAYYRRGKFVASGTLQEIADQTKLKVESLRSLLSRQENFYPKRPTFLLEIEGDETRYTVEFTQTFTLEELDHYGLGWLRSSPIAELKVELKEVTE</sequence>
<protein>
    <submittedName>
        <fullName evidence="2">Helix-turn-helix domain protein</fullName>
    </submittedName>
</protein>
<dbReference type="GO" id="GO:0003677">
    <property type="term" value="F:DNA binding"/>
    <property type="evidence" value="ECO:0007669"/>
    <property type="project" value="InterPro"/>
</dbReference>
<accession>A0A8S5LJM4</accession>
<dbReference type="PROSITE" id="PS50943">
    <property type="entry name" value="HTH_CROC1"/>
    <property type="match status" value="1"/>
</dbReference>
<dbReference type="CDD" id="cd00093">
    <property type="entry name" value="HTH_XRE"/>
    <property type="match status" value="1"/>
</dbReference>
<dbReference type="InterPro" id="IPR001387">
    <property type="entry name" value="Cro/C1-type_HTH"/>
</dbReference>
<evidence type="ECO:0000313" key="2">
    <source>
        <dbReference type="EMBL" id="DAD70309.1"/>
    </source>
</evidence>
<dbReference type="SMART" id="SM00530">
    <property type="entry name" value="HTH_XRE"/>
    <property type="match status" value="1"/>
</dbReference>